<dbReference type="InterPro" id="IPR027381">
    <property type="entry name" value="LytR/CpsA/Psr_C"/>
</dbReference>
<name>A0ABT2AH43_9BURK</name>
<dbReference type="InterPro" id="IPR051722">
    <property type="entry name" value="Endocytosis_PI4K-reg_protein"/>
</dbReference>
<feature type="compositionally biased region" description="Low complexity" evidence="4">
    <location>
        <begin position="229"/>
        <end position="238"/>
    </location>
</feature>
<evidence type="ECO:0000256" key="1">
    <source>
        <dbReference type="ARBA" id="ARBA00002550"/>
    </source>
</evidence>
<evidence type="ECO:0000313" key="7">
    <source>
        <dbReference type="Proteomes" id="UP001206572"/>
    </source>
</evidence>
<dbReference type="SUPFAM" id="SSF48452">
    <property type="entry name" value="TPR-like"/>
    <property type="match status" value="1"/>
</dbReference>
<sequence>MRTPILLTRLALLGLGTSLLACAPISGRVPRERATPVADDAYLAGRNHHLARRYDEARAAYQAALRAAPQHVNARNGLATLHAEQREFGPAIALWRTLTASVNLSAGPAKAYLFSNLGHALFLDGDYDQALVALEKACLLDPLNHRAWQLLGETLRKLGQEERASQMLAQAEALRVHDLRADYAALGATSTVAAIDRAAKTPQREEPGWNQLQLHVGVDGMLELRREPASTAASAQAALPPVERQPAPGQGAPDTPVVLLEIRNGNGMRGMARKLAGQLGADGMKVARISNQKGFGVRRTRVEYEPAYRAQAERLAERFGGAQLEEVARCAPANLRVVLGRDVARRGFALRPLLSLPDAAGPRIAANKAS</sequence>
<dbReference type="RefSeq" id="WP_258826626.1">
    <property type="nucleotide sequence ID" value="NZ_JANUHA010000002.1"/>
</dbReference>
<dbReference type="InterPro" id="IPR011990">
    <property type="entry name" value="TPR-like_helical_dom_sf"/>
</dbReference>
<dbReference type="PROSITE" id="PS51257">
    <property type="entry name" value="PROKAR_LIPOPROTEIN"/>
    <property type="match status" value="1"/>
</dbReference>
<keyword evidence="7" id="KW-1185">Reference proteome</keyword>
<comment type="similarity">
    <text evidence="2">Belongs to the YPP1 family.</text>
</comment>
<keyword evidence="3" id="KW-0802">TPR repeat</keyword>
<dbReference type="PANTHER" id="PTHR23083:SF464">
    <property type="entry name" value="TETRATRICOPEPTIDE REPEAT DOMAIN 7, ISOFORM A"/>
    <property type="match status" value="1"/>
</dbReference>
<protein>
    <submittedName>
        <fullName evidence="6">LytR C-terminal domain-containing protein</fullName>
    </submittedName>
</protein>
<feature type="domain" description="LytR/CpsA/Psr regulator C-terminal" evidence="5">
    <location>
        <begin position="260"/>
        <end position="342"/>
    </location>
</feature>
<dbReference type="SMART" id="SM00028">
    <property type="entry name" value="TPR"/>
    <property type="match status" value="3"/>
</dbReference>
<proteinExistence type="inferred from homology"/>
<organism evidence="6 7">
    <name type="scientific">Massilia agri</name>
    <dbReference type="NCBI Taxonomy" id="1886785"/>
    <lineage>
        <taxon>Bacteria</taxon>
        <taxon>Pseudomonadati</taxon>
        <taxon>Pseudomonadota</taxon>
        <taxon>Betaproteobacteria</taxon>
        <taxon>Burkholderiales</taxon>
        <taxon>Oxalobacteraceae</taxon>
        <taxon>Telluria group</taxon>
        <taxon>Massilia</taxon>
    </lineage>
</organism>
<dbReference type="PROSITE" id="PS50005">
    <property type="entry name" value="TPR"/>
    <property type="match status" value="1"/>
</dbReference>
<comment type="function">
    <text evidence="1">Involved in endocytosis.</text>
</comment>
<evidence type="ECO:0000256" key="2">
    <source>
        <dbReference type="ARBA" id="ARBA00038251"/>
    </source>
</evidence>
<gene>
    <name evidence="6" type="ORF">NX780_04370</name>
</gene>
<dbReference type="Pfam" id="PF13432">
    <property type="entry name" value="TPR_16"/>
    <property type="match status" value="1"/>
</dbReference>
<evidence type="ECO:0000256" key="4">
    <source>
        <dbReference type="SAM" id="MobiDB-lite"/>
    </source>
</evidence>
<evidence type="ECO:0000256" key="3">
    <source>
        <dbReference type="PROSITE-ProRule" id="PRU00339"/>
    </source>
</evidence>
<comment type="caution">
    <text evidence="6">The sequence shown here is derived from an EMBL/GenBank/DDBJ whole genome shotgun (WGS) entry which is preliminary data.</text>
</comment>
<dbReference type="EMBL" id="JANUHA010000002">
    <property type="protein sequence ID" value="MCS0595574.1"/>
    <property type="molecule type" value="Genomic_DNA"/>
</dbReference>
<dbReference type="Proteomes" id="UP001206572">
    <property type="component" value="Unassembled WGS sequence"/>
</dbReference>
<dbReference type="InterPro" id="IPR019734">
    <property type="entry name" value="TPR_rpt"/>
</dbReference>
<reference evidence="6 7" key="1">
    <citation type="submission" date="2022-08" db="EMBL/GenBank/DDBJ databases">
        <title>Reclassification of Massilia species as members of the genera Telluria, Duganella, Pseudoduganella, Mokoshia gen. nov. and Zemynaea gen. nov. using orthogonal and non-orthogonal genome-based approaches.</title>
        <authorList>
            <person name="Bowman J.P."/>
        </authorList>
    </citation>
    <scope>NUCLEOTIDE SEQUENCE [LARGE SCALE GENOMIC DNA]</scope>
    <source>
        <strain evidence="6 7">JCM 31661</strain>
    </source>
</reference>
<dbReference type="Gene3D" id="3.30.70.2390">
    <property type="match status" value="1"/>
</dbReference>
<dbReference type="Gene3D" id="1.25.40.10">
    <property type="entry name" value="Tetratricopeptide repeat domain"/>
    <property type="match status" value="2"/>
</dbReference>
<dbReference type="Pfam" id="PF14559">
    <property type="entry name" value="TPR_19"/>
    <property type="match status" value="1"/>
</dbReference>
<evidence type="ECO:0000259" key="5">
    <source>
        <dbReference type="Pfam" id="PF13399"/>
    </source>
</evidence>
<dbReference type="PANTHER" id="PTHR23083">
    <property type="entry name" value="TETRATRICOPEPTIDE REPEAT PROTEIN, TPR"/>
    <property type="match status" value="1"/>
</dbReference>
<feature type="repeat" description="TPR" evidence="3">
    <location>
        <begin position="111"/>
        <end position="144"/>
    </location>
</feature>
<accession>A0ABT2AH43</accession>
<evidence type="ECO:0000313" key="6">
    <source>
        <dbReference type="EMBL" id="MCS0595574.1"/>
    </source>
</evidence>
<feature type="region of interest" description="Disordered" evidence="4">
    <location>
        <begin position="229"/>
        <end position="255"/>
    </location>
</feature>
<dbReference type="Pfam" id="PF13399">
    <property type="entry name" value="LytR_C"/>
    <property type="match status" value="1"/>
</dbReference>